<evidence type="ECO:0000259" key="11">
    <source>
        <dbReference type="SMART" id="SM00756"/>
    </source>
</evidence>
<evidence type="ECO:0000256" key="7">
    <source>
        <dbReference type="ARBA" id="ARBA00023136"/>
    </source>
</evidence>
<feature type="domain" description="Vitamin K epoxide reductase" evidence="11">
    <location>
        <begin position="10"/>
        <end position="145"/>
    </location>
</feature>
<name>A0A851GT60_9BACT</name>
<feature type="transmembrane region" description="Helical" evidence="10">
    <location>
        <begin position="123"/>
        <end position="143"/>
    </location>
</feature>
<dbReference type="SMART" id="SM00756">
    <property type="entry name" value="VKc"/>
    <property type="match status" value="1"/>
</dbReference>
<evidence type="ECO:0000256" key="10">
    <source>
        <dbReference type="SAM" id="Phobius"/>
    </source>
</evidence>
<dbReference type="GO" id="GO:0016491">
    <property type="term" value="F:oxidoreductase activity"/>
    <property type="evidence" value="ECO:0007669"/>
    <property type="project" value="UniProtKB-KW"/>
</dbReference>
<comment type="similarity">
    <text evidence="2">Belongs to the VKOR family.</text>
</comment>
<evidence type="ECO:0000313" key="12">
    <source>
        <dbReference type="EMBL" id="NWK57454.1"/>
    </source>
</evidence>
<dbReference type="InterPro" id="IPR036249">
    <property type="entry name" value="Thioredoxin-like_sf"/>
</dbReference>
<dbReference type="Pfam" id="PF07884">
    <property type="entry name" value="VKOR"/>
    <property type="match status" value="1"/>
</dbReference>
<dbReference type="RefSeq" id="WP_178934548.1">
    <property type="nucleotide sequence ID" value="NZ_JACBAZ010000012.1"/>
</dbReference>
<protein>
    <submittedName>
        <fullName evidence="12">Thioredoxin domain-containing protein</fullName>
    </submittedName>
</protein>
<dbReference type="SUPFAM" id="SSF52833">
    <property type="entry name" value="Thioredoxin-like"/>
    <property type="match status" value="1"/>
</dbReference>
<evidence type="ECO:0000256" key="6">
    <source>
        <dbReference type="ARBA" id="ARBA00023002"/>
    </source>
</evidence>
<keyword evidence="13" id="KW-1185">Reference proteome</keyword>
<evidence type="ECO:0000256" key="5">
    <source>
        <dbReference type="ARBA" id="ARBA00022989"/>
    </source>
</evidence>
<dbReference type="Gene3D" id="3.40.30.10">
    <property type="entry name" value="Glutaredoxin"/>
    <property type="match status" value="1"/>
</dbReference>
<proteinExistence type="inferred from homology"/>
<feature type="transmembrane region" description="Helical" evidence="10">
    <location>
        <begin position="12"/>
        <end position="33"/>
    </location>
</feature>
<dbReference type="AlphaFoldDB" id="A0A851GT60"/>
<keyword evidence="9" id="KW-0676">Redox-active center</keyword>
<keyword evidence="6" id="KW-0560">Oxidoreductase</keyword>
<evidence type="ECO:0000313" key="13">
    <source>
        <dbReference type="Proteomes" id="UP000557872"/>
    </source>
</evidence>
<evidence type="ECO:0000256" key="2">
    <source>
        <dbReference type="ARBA" id="ARBA00006214"/>
    </source>
</evidence>
<dbReference type="GO" id="GO:0016020">
    <property type="term" value="C:membrane"/>
    <property type="evidence" value="ECO:0007669"/>
    <property type="project" value="UniProtKB-SubCell"/>
</dbReference>
<dbReference type="InterPro" id="IPR038354">
    <property type="entry name" value="VKOR_sf"/>
</dbReference>
<feature type="transmembrane region" description="Helical" evidence="10">
    <location>
        <begin position="63"/>
        <end position="85"/>
    </location>
</feature>
<dbReference type="CDD" id="cd10546">
    <property type="entry name" value="VKOR"/>
    <property type="match status" value="1"/>
</dbReference>
<dbReference type="Gene3D" id="1.20.1440.130">
    <property type="entry name" value="VKOR domain"/>
    <property type="match status" value="1"/>
</dbReference>
<dbReference type="Proteomes" id="UP000557872">
    <property type="component" value="Unassembled WGS sequence"/>
</dbReference>
<evidence type="ECO:0000256" key="4">
    <source>
        <dbReference type="ARBA" id="ARBA00022719"/>
    </source>
</evidence>
<sequence length="406" mass="44614">MSETHDKGLGRGVRWTASVLCVFAAGLSLWLSIEKLSGRIDSLAGCGAGSGCSNVLGSKWSMVWAVVPVSLFSLGLYLAIWASLWGPWSASHLARKFRCCAAWLCLWAACWFTALQLFVLDQFCPYCMTSHALGSLLGLCLLVGERGKQRRMVAWFCAGLAMLAVLSLALIQHLGPEPETHRVDVLQLHGGGKPSADLSEHKAKDIHARGEGRLVQFLNGGKSYRVKALPHLGSADATHVLVKYFDYTCAACREMHELLEQEMARHPGELAVIVLPVPLNRSCNQYLPEGAKNHQHACELARLALKVWRADPSKFADFHRQLFESEGMPLEVVESLAIGMVGEQAIVSDSEWVDELLKRNVADYRVFVQSTPVMPKLLIVDKVVVQGLVADKATLDALLEKYLGLK</sequence>
<dbReference type="EMBL" id="JACBAZ010000012">
    <property type="protein sequence ID" value="NWK57454.1"/>
    <property type="molecule type" value="Genomic_DNA"/>
</dbReference>
<organism evidence="12 13">
    <name type="scientific">Oceaniferula marina</name>
    <dbReference type="NCBI Taxonomy" id="2748318"/>
    <lineage>
        <taxon>Bacteria</taxon>
        <taxon>Pseudomonadati</taxon>
        <taxon>Verrucomicrobiota</taxon>
        <taxon>Verrucomicrobiia</taxon>
        <taxon>Verrucomicrobiales</taxon>
        <taxon>Verrucomicrobiaceae</taxon>
        <taxon>Oceaniferula</taxon>
    </lineage>
</organism>
<reference evidence="12 13" key="1">
    <citation type="submission" date="2020-07" db="EMBL/GenBank/DDBJ databases">
        <title>Roseicoccus Jingziensis gen. nov., sp. nov., isolated from coastal seawater.</title>
        <authorList>
            <person name="Feng X."/>
        </authorList>
    </citation>
    <scope>NUCLEOTIDE SEQUENCE [LARGE SCALE GENOMIC DNA]</scope>
    <source>
        <strain evidence="12 13">N1E253</strain>
    </source>
</reference>
<evidence type="ECO:0000256" key="3">
    <source>
        <dbReference type="ARBA" id="ARBA00022692"/>
    </source>
</evidence>
<feature type="transmembrane region" description="Helical" evidence="10">
    <location>
        <begin position="152"/>
        <end position="171"/>
    </location>
</feature>
<keyword evidence="4" id="KW-0874">Quinone</keyword>
<dbReference type="Pfam" id="PF13462">
    <property type="entry name" value="Thioredoxin_4"/>
    <property type="match status" value="1"/>
</dbReference>
<accession>A0A851GT60</accession>
<comment type="caution">
    <text evidence="12">The sequence shown here is derived from an EMBL/GenBank/DDBJ whole genome shotgun (WGS) entry which is preliminary data.</text>
</comment>
<keyword evidence="7 10" id="KW-0472">Membrane</keyword>
<dbReference type="PANTHER" id="PTHR34573">
    <property type="entry name" value="VKC DOMAIN-CONTAINING PROTEIN"/>
    <property type="match status" value="1"/>
</dbReference>
<feature type="transmembrane region" description="Helical" evidence="10">
    <location>
        <begin position="97"/>
        <end position="117"/>
    </location>
</feature>
<dbReference type="InterPro" id="IPR012336">
    <property type="entry name" value="Thioredoxin-like_fold"/>
</dbReference>
<dbReference type="InterPro" id="IPR017937">
    <property type="entry name" value="Thioredoxin_CS"/>
</dbReference>
<evidence type="ECO:0000256" key="8">
    <source>
        <dbReference type="ARBA" id="ARBA00023157"/>
    </source>
</evidence>
<dbReference type="PROSITE" id="PS00194">
    <property type="entry name" value="THIOREDOXIN_1"/>
    <property type="match status" value="1"/>
</dbReference>
<dbReference type="GO" id="GO:0048038">
    <property type="term" value="F:quinone binding"/>
    <property type="evidence" value="ECO:0007669"/>
    <property type="project" value="UniProtKB-KW"/>
</dbReference>
<keyword evidence="3 10" id="KW-0812">Transmembrane</keyword>
<gene>
    <name evidence="12" type="ORF">HW115_17685</name>
</gene>
<dbReference type="InterPro" id="IPR012932">
    <property type="entry name" value="VKOR"/>
</dbReference>
<keyword evidence="8" id="KW-1015">Disulfide bond</keyword>
<evidence type="ECO:0000256" key="1">
    <source>
        <dbReference type="ARBA" id="ARBA00004141"/>
    </source>
</evidence>
<comment type="subcellular location">
    <subcellularLocation>
        <location evidence="1">Membrane</location>
        <topology evidence="1">Multi-pass membrane protein</topology>
    </subcellularLocation>
</comment>
<keyword evidence="5 10" id="KW-1133">Transmembrane helix</keyword>
<evidence type="ECO:0000256" key="9">
    <source>
        <dbReference type="ARBA" id="ARBA00023284"/>
    </source>
</evidence>
<dbReference type="PANTHER" id="PTHR34573:SF1">
    <property type="entry name" value="VITAMIN K EPOXIDE REDUCTASE DOMAIN-CONTAINING PROTEIN"/>
    <property type="match status" value="1"/>
</dbReference>